<feature type="region of interest" description="Disordered" evidence="1">
    <location>
        <begin position="1"/>
        <end position="22"/>
    </location>
</feature>
<dbReference type="AlphaFoldDB" id="A0AAU7ATR5"/>
<feature type="transmembrane region" description="Helical" evidence="2">
    <location>
        <begin position="215"/>
        <end position="237"/>
    </location>
</feature>
<dbReference type="KEGG" id="parq:DSM112329_01720"/>
<feature type="transmembrane region" description="Helical" evidence="2">
    <location>
        <begin position="249"/>
        <end position="273"/>
    </location>
</feature>
<dbReference type="RefSeq" id="WP_354701408.1">
    <property type="nucleotide sequence ID" value="NZ_CP114014.1"/>
</dbReference>
<evidence type="ECO:0000256" key="1">
    <source>
        <dbReference type="SAM" id="MobiDB-lite"/>
    </source>
</evidence>
<name>A0AAU7ATR5_9ACTN</name>
<dbReference type="EMBL" id="CP114014">
    <property type="protein sequence ID" value="XAY04882.1"/>
    <property type="molecule type" value="Genomic_DNA"/>
</dbReference>
<sequence>MASVATNPGGSAERPASVPAPAAPDGTVKALFREAGELAIFTFRTFGALRGALRYPAEIFRQSSILARGSTGVIAAMCFLIGFSAINFAYYFLRAAGAADYTGLFSGLATARAACPVMFGYVFAAKVGCGLVAEIGAMRISQEIDALESEAIDPMRYVVAVRLLAAMIFLPGAVFIGLLGMSAGCYLTAVDVVQGLSSSGFSRYHWAIQTVQDQLYALIMMGTMAISIVIVSCFYGWRTKGGPAEVGGSVARSLVVNLVLIHVIIGGFIFLFYGLDPKLPIGG</sequence>
<reference evidence="3" key="1">
    <citation type="submission" date="2022-12" db="EMBL/GenBank/DDBJ databases">
        <title>Paraconexibacter alkalitolerans sp. nov. and Baekduia alba sp. nov., isolated from soil and emended description of the genera Paraconexibacter (Chun et al., 2020) and Baekduia (An et al., 2020).</title>
        <authorList>
            <person name="Vieira S."/>
            <person name="Huber K.J."/>
            <person name="Geppert A."/>
            <person name="Wolf J."/>
            <person name="Neumann-Schaal M."/>
            <person name="Muesken M."/>
            <person name="Overmann J."/>
        </authorList>
    </citation>
    <scope>NUCLEOTIDE SEQUENCE</scope>
    <source>
        <strain evidence="3">AEG42_29</strain>
    </source>
</reference>
<gene>
    <name evidence="3" type="ORF">DSM112329_01720</name>
</gene>
<dbReference type="PANTHER" id="PTHR30188">
    <property type="entry name" value="ABC TRANSPORTER PERMEASE PROTEIN-RELATED"/>
    <property type="match status" value="1"/>
</dbReference>
<keyword evidence="2" id="KW-0472">Membrane</keyword>
<evidence type="ECO:0000256" key="2">
    <source>
        <dbReference type="SAM" id="Phobius"/>
    </source>
</evidence>
<organism evidence="3">
    <name type="scientific">Paraconexibacter sp. AEG42_29</name>
    <dbReference type="NCBI Taxonomy" id="2997339"/>
    <lineage>
        <taxon>Bacteria</taxon>
        <taxon>Bacillati</taxon>
        <taxon>Actinomycetota</taxon>
        <taxon>Thermoleophilia</taxon>
        <taxon>Solirubrobacterales</taxon>
        <taxon>Paraconexibacteraceae</taxon>
        <taxon>Paraconexibacter</taxon>
    </lineage>
</organism>
<dbReference type="InterPro" id="IPR030802">
    <property type="entry name" value="Permease_MalE"/>
</dbReference>
<dbReference type="PANTHER" id="PTHR30188:SF13">
    <property type="entry name" value="CONSERVED HYPOTHETICAL INTEGRAL MEMBRANE PROTEIN YRBE3B"/>
    <property type="match status" value="1"/>
</dbReference>
<evidence type="ECO:0008006" key="4">
    <source>
        <dbReference type="Google" id="ProtNLM"/>
    </source>
</evidence>
<dbReference type="GO" id="GO:0005548">
    <property type="term" value="F:phospholipid transporter activity"/>
    <property type="evidence" value="ECO:0007669"/>
    <property type="project" value="TreeGrafter"/>
</dbReference>
<protein>
    <recommendedName>
        <fullName evidence="4">ABC transporter permease</fullName>
    </recommendedName>
</protein>
<feature type="transmembrane region" description="Helical" evidence="2">
    <location>
        <begin position="113"/>
        <end position="133"/>
    </location>
</feature>
<proteinExistence type="predicted"/>
<feature type="transmembrane region" description="Helical" evidence="2">
    <location>
        <begin position="163"/>
        <end position="189"/>
    </location>
</feature>
<keyword evidence="2" id="KW-0812">Transmembrane</keyword>
<dbReference type="GO" id="GO:0043190">
    <property type="term" value="C:ATP-binding cassette (ABC) transporter complex"/>
    <property type="evidence" value="ECO:0007669"/>
    <property type="project" value="InterPro"/>
</dbReference>
<keyword evidence="2" id="KW-1133">Transmembrane helix</keyword>
<dbReference type="Pfam" id="PF02405">
    <property type="entry name" value="MlaE"/>
    <property type="match status" value="1"/>
</dbReference>
<feature type="transmembrane region" description="Helical" evidence="2">
    <location>
        <begin position="71"/>
        <end position="93"/>
    </location>
</feature>
<evidence type="ECO:0000313" key="3">
    <source>
        <dbReference type="EMBL" id="XAY04882.1"/>
    </source>
</evidence>
<accession>A0AAU7ATR5</accession>